<dbReference type="AlphaFoldDB" id="A0A6J7Q7T0"/>
<dbReference type="EMBL" id="CAFBOZ010000167">
    <property type="protein sequence ID" value="CAB5010364.1"/>
    <property type="molecule type" value="Genomic_DNA"/>
</dbReference>
<evidence type="ECO:0000313" key="1">
    <source>
        <dbReference type="EMBL" id="CAB5010364.1"/>
    </source>
</evidence>
<protein>
    <submittedName>
        <fullName evidence="1">Unannotated protein</fullName>
    </submittedName>
</protein>
<reference evidence="1" key="1">
    <citation type="submission" date="2020-05" db="EMBL/GenBank/DDBJ databases">
        <authorList>
            <person name="Chiriac C."/>
            <person name="Salcher M."/>
            <person name="Ghai R."/>
            <person name="Kavagutti S V."/>
        </authorList>
    </citation>
    <scope>NUCLEOTIDE SEQUENCE</scope>
</reference>
<proteinExistence type="predicted"/>
<dbReference type="SUPFAM" id="SSF51445">
    <property type="entry name" value="(Trans)glycosidases"/>
    <property type="match status" value="1"/>
</dbReference>
<organism evidence="1">
    <name type="scientific">freshwater metagenome</name>
    <dbReference type="NCBI Taxonomy" id="449393"/>
    <lineage>
        <taxon>unclassified sequences</taxon>
        <taxon>metagenomes</taxon>
        <taxon>ecological metagenomes</taxon>
    </lineage>
</organism>
<name>A0A6J7Q7T0_9ZZZZ</name>
<gene>
    <name evidence="1" type="ORF">UFOPK3992_01193</name>
</gene>
<dbReference type="InterPro" id="IPR017853">
    <property type="entry name" value="GH"/>
</dbReference>
<accession>A0A6J7Q7T0</accession>
<sequence>MVSAVAVAAVLGTVVTAAPSAAVAAASTVVTVASATSLTTLSAIPTSSRVIRSDYFGINAYGVAPSRRFAAGVNATPTLSTSTFGTVRLWDSPTILSTRWCDVQPTASANIEANLRARLDPKLDAAARANASRVVIVVGHAAPWVFTQTRSPSTSATATVPQPAAPWFCGGQQSAIAMPSTSYLGTAAAPGPAWKAWSHYVGALVNHINAKYQGKVPFEVALQSVNEPNGLLNVTGRVPNSATTKAEAAASTATYDAIIRWNLTTTPGLDRAHFKLFTAPLTSPVGLFSTRYLALAQAAQMKSHRYDGFSLQTYSKQSAVPLSARQLVTLYNTGKIQAFTRVLPRYPALDALPRHQTETNHGLTLSATATTQPLRLSPADQNMMLSRLIIDGLRWNLASQSLYTINPSLQFPINLRTQTDGTLEVDPTLVRSLAVMQRWLIGSSFEGCVVRSGIVSCTVRNTISGRANRIMYVDDGSTRLIPVQLSNHTAEHVSGAVQQLTRGSTILLDGTPRLIS</sequence>
<dbReference type="Gene3D" id="3.20.20.80">
    <property type="entry name" value="Glycosidases"/>
    <property type="match status" value="1"/>
</dbReference>